<proteinExistence type="predicted"/>
<dbReference type="GO" id="GO:0046982">
    <property type="term" value="F:protein heterodimerization activity"/>
    <property type="evidence" value="ECO:0007669"/>
    <property type="project" value="InterPro"/>
</dbReference>
<feature type="region of interest" description="Disordered" evidence="1">
    <location>
        <begin position="561"/>
        <end position="588"/>
    </location>
</feature>
<feature type="region of interest" description="Disordered" evidence="1">
    <location>
        <begin position="654"/>
        <end position="775"/>
    </location>
</feature>
<organism evidence="2 3">
    <name type="scientific">Pyronema omphalodes (strain CBS 100304)</name>
    <name type="common">Pyronema confluens</name>
    <dbReference type="NCBI Taxonomy" id="1076935"/>
    <lineage>
        <taxon>Eukaryota</taxon>
        <taxon>Fungi</taxon>
        <taxon>Dikarya</taxon>
        <taxon>Ascomycota</taxon>
        <taxon>Pezizomycotina</taxon>
        <taxon>Pezizomycetes</taxon>
        <taxon>Pezizales</taxon>
        <taxon>Pyronemataceae</taxon>
        <taxon>Pyronema</taxon>
    </lineage>
</organism>
<feature type="compositionally biased region" description="Basic and acidic residues" evidence="1">
    <location>
        <begin position="232"/>
        <end position="242"/>
    </location>
</feature>
<evidence type="ECO:0000256" key="1">
    <source>
        <dbReference type="SAM" id="MobiDB-lite"/>
    </source>
</evidence>
<feature type="compositionally biased region" description="Basic residues" evidence="1">
    <location>
        <begin position="622"/>
        <end position="634"/>
    </location>
</feature>
<dbReference type="GO" id="GO:0005634">
    <property type="term" value="C:nucleus"/>
    <property type="evidence" value="ECO:0007669"/>
    <property type="project" value="InterPro"/>
</dbReference>
<feature type="region of interest" description="Disordered" evidence="1">
    <location>
        <begin position="608"/>
        <end position="634"/>
    </location>
</feature>
<feature type="compositionally biased region" description="Polar residues" evidence="1">
    <location>
        <begin position="1"/>
        <end position="12"/>
    </location>
</feature>
<accession>U4LTH4</accession>
<dbReference type="EMBL" id="HF935475">
    <property type="protein sequence ID" value="CCX30796.1"/>
    <property type="molecule type" value="Genomic_DNA"/>
</dbReference>
<dbReference type="GO" id="GO:0042393">
    <property type="term" value="F:histone binding"/>
    <property type="evidence" value="ECO:0007669"/>
    <property type="project" value="InterPro"/>
</dbReference>
<feature type="region of interest" description="Disordered" evidence="1">
    <location>
        <begin position="137"/>
        <end position="203"/>
    </location>
</feature>
<feature type="compositionally biased region" description="Polar residues" evidence="1">
    <location>
        <begin position="761"/>
        <end position="775"/>
    </location>
</feature>
<protein>
    <submittedName>
        <fullName evidence="2">Uncharacterized protein</fullName>
    </submittedName>
</protein>
<feature type="compositionally biased region" description="Basic residues" evidence="1">
    <location>
        <begin position="13"/>
        <end position="23"/>
    </location>
</feature>
<name>U4LTH4_PYROM</name>
<dbReference type="AlphaFoldDB" id="U4LTH4"/>
<feature type="region of interest" description="Disordered" evidence="1">
    <location>
        <begin position="1"/>
        <end position="34"/>
    </location>
</feature>
<dbReference type="Pfam" id="PF10384">
    <property type="entry name" value="Scm3"/>
    <property type="match status" value="1"/>
</dbReference>
<dbReference type="OrthoDB" id="2420608at2759"/>
<keyword evidence="3" id="KW-1185">Reference proteome</keyword>
<dbReference type="InterPro" id="IPR009072">
    <property type="entry name" value="Histone-fold"/>
</dbReference>
<reference evidence="2 3" key="1">
    <citation type="journal article" date="2013" name="PLoS Genet.">
        <title>The genome and development-dependent transcriptomes of Pyronema confluens: a window into fungal evolution.</title>
        <authorList>
            <person name="Traeger S."/>
            <person name="Altegoer F."/>
            <person name="Freitag M."/>
            <person name="Gabaldon T."/>
            <person name="Kempken F."/>
            <person name="Kumar A."/>
            <person name="Marcet-Houben M."/>
            <person name="Poggeler S."/>
            <person name="Stajich J.E."/>
            <person name="Nowrousian M."/>
        </authorList>
    </citation>
    <scope>NUCLEOTIDE SEQUENCE [LARGE SCALE GENOMIC DNA]</scope>
    <source>
        <strain evidence="3">CBS 100304</strain>
        <tissue evidence="2">Vegetative mycelium</tissue>
    </source>
</reference>
<gene>
    <name evidence="2" type="ORF">PCON_09199</name>
</gene>
<feature type="region of interest" description="Disordered" evidence="1">
    <location>
        <begin position="221"/>
        <end position="524"/>
    </location>
</feature>
<feature type="compositionally biased region" description="Low complexity" evidence="1">
    <location>
        <begin position="256"/>
        <end position="274"/>
    </location>
</feature>
<dbReference type="InterPro" id="IPR018465">
    <property type="entry name" value="Scm3/HJURP"/>
</dbReference>
<evidence type="ECO:0000313" key="3">
    <source>
        <dbReference type="Proteomes" id="UP000018144"/>
    </source>
</evidence>
<dbReference type="Gene3D" id="1.10.20.10">
    <property type="entry name" value="Histone, subunit A"/>
    <property type="match status" value="1"/>
</dbReference>
<evidence type="ECO:0000313" key="2">
    <source>
        <dbReference type="EMBL" id="CCX30796.1"/>
    </source>
</evidence>
<dbReference type="Proteomes" id="UP000018144">
    <property type="component" value="Unassembled WGS sequence"/>
</dbReference>
<feature type="compositionally biased region" description="Polar residues" evidence="1">
    <location>
        <begin position="429"/>
        <end position="441"/>
    </location>
</feature>
<feature type="compositionally biased region" description="Low complexity" evidence="1">
    <location>
        <begin position="390"/>
        <end position="402"/>
    </location>
</feature>
<feature type="compositionally biased region" description="Low complexity" evidence="1">
    <location>
        <begin position="499"/>
        <end position="510"/>
    </location>
</feature>
<sequence length="955" mass="105073">MVVSHSFGSTKQAKSRTSARHKLPATPGTRTTTVVCPGEVSGDSTEEEHDEVEITPEEALLAPDIGHGLQVSHRRLKNSWEQIFEKYSRHYDDSEVDIIDWRTFEIIESRGHIARLPSMAEEEDHWTELAELEREIREGKNKKRRRTDDDNGQDEASASKTARKVVGSKALLPLGQCRPPFDMPTDSTKKKVLPSDPRAIPSSVLLPQDVLQGAEEYVPAGSGHLQVSGRTSDTHSLSDRSISKTSSKLPRPSQKPSSGFSSPMASSFTSTSSSKTEKATINSNFTPTKKLLRISSKPQPTALEIIETTESSDSEDELAASNTPAFLTPRRIFSPTIFSSPKPTPKLTGTRKPSPKVINTPKPKTTPFKASHLSQSTSTTDDLSEDELQSTTTSSPKTKPNPSAIPSKVPQPSRTAVLEPESEDELQFGSFNKENTLTTPLKGSEKQSSRPILPLDTPQQQNPDIWAPTPDDPFYDPTWHDQHPDGTPQHFPVPPPQPVFVTPTAPAKQTKTPKPKSTTKKILGSQTPSFDLILESPVVRTINKTSSKSIESPVIRALKRYEIGTPRRKEHSAPSKRPSEKKKTEKSVDRGMSFLDFLDRYEEDEEDELLHGRSIVKGAGTPKKKGTPKKVTPKVVKTPKRVVVVDNEVGIVDDEAEGSVAGSTAGLRKDLSSDVDDDEHLEPRKWKTQRTHRSLFEATVSEKPQPELKSVVSIEQAHQADQIPEPPETFPSPSKRLASRRLPHLSTPRESFRASPEEPQEPTTEAKSNTTTSSEPVHATVAIHTIATPPLPASSYRTSPELQLFSEMTQRKCGDWGYQCQEEDCTTCDVTRAGISRQDVSDTETGVLARSRREIAATPEPMEVPTPVLKQEGLAAVDVELEEEMVKEPKLEDLIDENVAEKMFTLPAPPKALPMDTFRIISETPEPFAEIEGGDGVAIFLSLGSVPARGVSPEL</sequence>